<sequence length="235" mass="26459">MTSKRITGLDVSRYISSFHTASRHRGMEFEVGDDFDEYINITKIIVGKAPTYPNFRPDCSWLESGRAFWIVGRDRSGQVAHVQALRMDDLRSTNLAEHLESLKGCYAHPKSMTSSDSSCACHAPAARQIAGIVVYHGDLWLRDDFRGQGFPSALAGIAFGLAWAKWSPDFIYALVPGWIIEKGVAEQYGYLNREPRGSVLRLSNLGIEDDDWLIWLTKNELSGLIRRTLNADEYI</sequence>
<comment type="caution">
    <text evidence="1">The sequence shown here is derived from an EMBL/GenBank/DDBJ whole genome shotgun (WGS) entry which is preliminary data.</text>
</comment>
<evidence type="ECO:0008006" key="3">
    <source>
        <dbReference type="Google" id="ProtNLM"/>
    </source>
</evidence>
<reference evidence="1 2" key="2">
    <citation type="submission" date="2018-07" db="EMBL/GenBank/DDBJ databases">
        <title>Diversity of Mesorhizobium strains in Brazil.</title>
        <authorList>
            <person name="Helene L.C.F."/>
            <person name="Dall'Agnol R."/>
            <person name="Delamuta J.R.M."/>
            <person name="Hungria M."/>
        </authorList>
    </citation>
    <scope>NUCLEOTIDE SEQUENCE [LARGE SCALE GENOMIC DNA]</scope>
    <source>
        <strain evidence="1 2">CNPSo 3140</strain>
    </source>
</reference>
<evidence type="ECO:0000313" key="2">
    <source>
        <dbReference type="Proteomes" id="UP000251956"/>
    </source>
</evidence>
<proteinExistence type="predicted"/>
<dbReference type="EMBL" id="QMBQ01000019">
    <property type="protein sequence ID" value="RAZ70791.1"/>
    <property type="molecule type" value="Genomic_DNA"/>
</dbReference>
<keyword evidence="2" id="KW-1185">Reference proteome</keyword>
<reference evidence="2" key="1">
    <citation type="submission" date="2018-06" db="EMBL/GenBank/DDBJ databases">
        <authorList>
            <person name="Helene L.C."/>
            <person name="Dall'Agnol R."/>
            <person name="Delamuta J.R."/>
            <person name="Hungria M."/>
        </authorList>
    </citation>
    <scope>NUCLEOTIDE SEQUENCE [LARGE SCALE GENOMIC DNA]</scope>
    <source>
        <strain evidence="2">CNPSo 3140</strain>
    </source>
</reference>
<dbReference type="AlphaFoldDB" id="A0A330GFY6"/>
<dbReference type="Proteomes" id="UP000251956">
    <property type="component" value="Unassembled WGS sequence"/>
</dbReference>
<dbReference type="OrthoDB" id="8068570at2"/>
<gene>
    <name evidence="1" type="ORF">DPM35_31925</name>
</gene>
<evidence type="ECO:0000313" key="1">
    <source>
        <dbReference type="EMBL" id="RAZ70791.1"/>
    </source>
</evidence>
<name>A0A330GFY6_9HYPH</name>
<protein>
    <recommendedName>
        <fullName evidence="3">GNAT family N-acetyltransferase</fullName>
    </recommendedName>
</protein>
<accession>A0A330GFY6</accession>
<organism evidence="1 2">
    <name type="scientific">Mesorhizobium atlanticum</name>
    <dbReference type="NCBI Taxonomy" id="2233532"/>
    <lineage>
        <taxon>Bacteria</taxon>
        <taxon>Pseudomonadati</taxon>
        <taxon>Pseudomonadota</taxon>
        <taxon>Alphaproteobacteria</taxon>
        <taxon>Hyphomicrobiales</taxon>
        <taxon>Phyllobacteriaceae</taxon>
        <taxon>Mesorhizobium</taxon>
    </lineage>
</organism>